<evidence type="ECO:0000259" key="4">
    <source>
        <dbReference type="PROSITE" id="PS50111"/>
    </source>
</evidence>
<organism evidence="6 7">
    <name type="scientific">Gracilibacillus marinus</name>
    <dbReference type="NCBI Taxonomy" id="630535"/>
    <lineage>
        <taxon>Bacteria</taxon>
        <taxon>Bacillati</taxon>
        <taxon>Bacillota</taxon>
        <taxon>Bacilli</taxon>
        <taxon>Bacillales</taxon>
        <taxon>Bacillaceae</taxon>
        <taxon>Gracilibacillus</taxon>
    </lineage>
</organism>
<dbReference type="SUPFAM" id="SSF55785">
    <property type="entry name" value="PYP-like sensor domain (PAS domain)"/>
    <property type="match status" value="1"/>
</dbReference>
<dbReference type="InterPro" id="IPR004090">
    <property type="entry name" value="Chemotax_Me-accpt_rcpt"/>
</dbReference>
<keyword evidence="7" id="KW-1185">Reference proteome</keyword>
<gene>
    <name evidence="6" type="ORF">ACFOZ1_02540</name>
</gene>
<dbReference type="Pfam" id="PF00015">
    <property type="entry name" value="MCPsignal"/>
    <property type="match status" value="1"/>
</dbReference>
<evidence type="ECO:0000259" key="5">
    <source>
        <dbReference type="PROSITE" id="PS50113"/>
    </source>
</evidence>
<accession>A0ABV8VR51</accession>
<proteinExistence type="inferred from homology"/>
<dbReference type="PANTHER" id="PTHR32089:SF112">
    <property type="entry name" value="LYSOZYME-LIKE PROTEIN-RELATED"/>
    <property type="match status" value="1"/>
</dbReference>
<feature type="domain" description="PAC" evidence="5">
    <location>
        <begin position="83"/>
        <end position="136"/>
    </location>
</feature>
<dbReference type="Gene3D" id="3.30.450.20">
    <property type="entry name" value="PAS domain"/>
    <property type="match status" value="1"/>
</dbReference>
<reference evidence="7" key="1">
    <citation type="journal article" date="2019" name="Int. J. Syst. Evol. Microbiol.">
        <title>The Global Catalogue of Microorganisms (GCM) 10K type strain sequencing project: providing services to taxonomists for standard genome sequencing and annotation.</title>
        <authorList>
            <consortium name="The Broad Institute Genomics Platform"/>
            <consortium name="The Broad Institute Genome Sequencing Center for Infectious Disease"/>
            <person name="Wu L."/>
            <person name="Ma J."/>
        </authorList>
    </citation>
    <scope>NUCLEOTIDE SEQUENCE [LARGE SCALE GENOMIC DNA]</scope>
    <source>
        <strain evidence="7">KACC 14058</strain>
    </source>
</reference>
<dbReference type="CDD" id="cd00130">
    <property type="entry name" value="PAS"/>
    <property type="match status" value="1"/>
</dbReference>
<name>A0ABV8VR51_9BACI</name>
<dbReference type="SMART" id="SM00283">
    <property type="entry name" value="MA"/>
    <property type="match status" value="1"/>
</dbReference>
<evidence type="ECO:0000256" key="2">
    <source>
        <dbReference type="ARBA" id="ARBA00029447"/>
    </source>
</evidence>
<keyword evidence="1 3" id="KW-0807">Transducer</keyword>
<dbReference type="InterPro" id="IPR000014">
    <property type="entry name" value="PAS"/>
</dbReference>
<dbReference type="PROSITE" id="PS50111">
    <property type="entry name" value="CHEMOTAXIS_TRANSDUC_2"/>
    <property type="match status" value="1"/>
</dbReference>
<evidence type="ECO:0000256" key="1">
    <source>
        <dbReference type="ARBA" id="ARBA00023224"/>
    </source>
</evidence>
<dbReference type="RefSeq" id="WP_390195503.1">
    <property type="nucleotide sequence ID" value="NZ_JBHSDV010000001.1"/>
</dbReference>
<dbReference type="InterPro" id="IPR000700">
    <property type="entry name" value="PAS-assoc_C"/>
</dbReference>
<dbReference type="NCBIfam" id="TIGR00229">
    <property type="entry name" value="sensory_box"/>
    <property type="match status" value="1"/>
</dbReference>
<dbReference type="SUPFAM" id="SSF58104">
    <property type="entry name" value="Methyl-accepting chemotaxis protein (MCP) signaling domain"/>
    <property type="match status" value="1"/>
</dbReference>
<dbReference type="PANTHER" id="PTHR32089">
    <property type="entry name" value="METHYL-ACCEPTING CHEMOTAXIS PROTEIN MCPB"/>
    <property type="match status" value="1"/>
</dbReference>
<sequence>MLDILNKNSVTNELKLQTINQNLAMIQFDRSCKVVEVNSLFAHVMKYNHPHELIGKHHKEFCFPTFTDSIEYREFWRKLLNGEAHQDKINRKNAMGESIWLEATYMPIIENNRVIGVLKIATDITERQTNMEGLAKELQQTAHTLSEQAANGLKNQEELKQKLMEINHISDKNAQTLTILQEKAREIEKVVETIKKIASQTNLLSLNAAIEAARAGEHGRGFQVVAQEVRKLSTMVQESITEVNTNITNITNEIEHIANGINTMDHNLDSSKKQIQQTTNDYQNLANSSKLLTEKAAALNDVM</sequence>
<protein>
    <submittedName>
        <fullName evidence="6">Methyl-accepting chemotaxis protein</fullName>
    </submittedName>
</protein>
<dbReference type="InterPro" id="IPR004089">
    <property type="entry name" value="MCPsignal_dom"/>
</dbReference>
<dbReference type="Proteomes" id="UP001595880">
    <property type="component" value="Unassembled WGS sequence"/>
</dbReference>
<evidence type="ECO:0000313" key="6">
    <source>
        <dbReference type="EMBL" id="MFC4386679.1"/>
    </source>
</evidence>
<dbReference type="InterPro" id="IPR013656">
    <property type="entry name" value="PAS_4"/>
</dbReference>
<dbReference type="EMBL" id="JBHSDV010000001">
    <property type="protein sequence ID" value="MFC4386679.1"/>
    <property type="molecule type" value="Genomic_DNA"/>
</dbReference>
<comment type="caution">
    <text evidence="6">The sequence shown here is derived from an EMBL/GenBank/DDBJ whole genome shotgun (WGS) entry which is preliminary data.</text>
</comment>
<feature type="domain" description="Methyl-accepting transducer" evidence="4">
    <location>
        <begin position="135"/>
        <end position="303"/>
    </location>
</feature>
<dbReference type="PRINTS" id="PR00260">
    <property type="entry name" value="CHEMTRNSDUCR"/>
</dbReference>
<dbReference type="Gene3D" id="1.10.287.950">
    <property type="entry name" value="Methyl-accepting chemotaxis protein"/>
    <property type="match status" value="1"/>
</dbReference>
<dbReference type="InterPro" id="IPR035965">
    <property type="entry name" value="PAS-like_dom_sf"/>
</dbReference>
<evidence type="ECO:0000256" key="3">
    <source>
        <dbReference type="PROSITE-ProRule" id="PRU00284"/>
    </source>
</evidence>
<comment type="similarity">
    <text evidence="2">Belongs to the methyl-accepting chemotaxis (MCP) protein family.</text>
</comment>
<dbReference type="PROSITE" id="PS50113">
    <property type="entry name" value="PAC"/>
    <property type="match status" value="1"/>
</dbReference>
<dbReference type="Pfam" id="PF08448">
    <property type="entry name" value="PAS_4"/>
    <property type="match status" value="1"/>
</dbReference>
<evidence type="ECO:0000313" key="7">
    <source>
        <dbReference type="Proteomes" id="UP001595880"/>
    </source>
</evidence>